<keyword evidence="6" id="KW-0732">Signal</keyword>
<dbReference type="Pfam" id="PF02931">
    <property type="entry name" value="Neur_chan_LBD"/>
    <property type="match status" value="1"/>
</dbReference>
<name>A0AAN4ZE05_9BILA</name>
<evidence type="ECO:0000256" key="5">
    <source>
        <dbReference type="SAM" id="Phobius"/>
    </source>
</evidence>
<comment type="caution">
    <text evidence="8">The sequence shown here is derived from an EMBL/GenBank/DDBJ whole genome shotgun (WGS) entry which is preliminary data.</text>
</comment>
<protein>
    <recommendedName>
        <fullName evidence="7">Neurotransmitter-gated ion-channel ligand-binding domain-containing protein</fullName>
    </recommendedName>
</protein>
<feature type="transmembrane region" description="Helical" evidence="5">
    <location>
        <begin position="256"/>
        <end position="274"/>
    </location>
</feature>
<organism evidence="8 9">
    <name type="scientific">Pristionchus mayeri</name>
    <dbReference type="NCBI Taxonomy" id="1317129"/>
    <lineage>
        <taxon>Eukaryota</taxon>
        <taxon>Metazoa</taxon>
        <taxon>Ecdysozoa</taxon>
        <taxon>Nematoda</taxon>
        <taxon>Chromadorea</taxon>
        <taxon>Rhabditida</taxon>
        <taxon>Rhabditina</taxon>
        <taxon>Diplogasteromorpha</taxon>
        <taxon>Diplogasteroidea</taxon>
        <taxon>Neodiplogasteridae</taxon>
        <taxon>Pristionchus</taxon>
    </lineage>
</organism>
<evidence type="ECO:0000256" key="1">
    <source>
        <dbReference type="ARBA" id="ARBA00004141"/>
    </source>
</evidence>
<keyword evidence="3 5" id="KW-1133">Transmembrane helix</keyword>
<comment type="subcellular location">
    <subcellularLocation>
        <location evidence="1">Membrane</location>
        <topology evidence="1">Multi-pass membrane protein</topology>
    </subcellularLocation>
</comment>
<dbReference type="Proteomes" id="UP001328107">
    <property type="component" value="Unassembled WGS sequence"/>
</dbReference>
<evidence type="ECO:0000256" key="4">
    <source>
        <dbReference type="ARBA" id="ARBA00023136"/>
    </source>
</evidence>
<dbReference type="GO" id="GO:0016020">
    <property type="term" value="C:membrane"/>
    <property type="evidence" value="ECO:0007669"/>
    <property type="project" value="UniProtKB-SubCell"/>
</dbReference>
<feature type="domain" description="Neurotransmitter-gated ion-channel ligand-binding" evidence="7">
    <location>
        <begin position="22"/>
        <end position="193"/>
    </location>
</feature>
<feature type="transmembrane region" description="Helical" evidence="5">
    <location>
        <begin position="387"/>
        <end position="407"/>
    </location>
</feature>
<dbReference type="SUPFAM" id="SSF90112">
    <property type="entry name" value="Neurotransmitter-gated ion-channel transmembrane pore"/>
    <property type="match status" value="1"/>
</dbReference>
<keyword evidence="9" id="KW-1185">Reference proteome</keyword>
<evidence type="ECO:0000256" key="3">
    <source>
        <dbReference type="ARBA" id="ARBA00022989"/>
    </source>
</evidence>
<feature type="transmembrane region" description="Helical" evidence="5">
    <location>
        <begin position="218"/>
        <end position="236"/>
    </location>
</feature>
<dbReference type="AlphaFoldDB" id="A0AAN4ZE05"/>
<dbReference type="InterPro" id="IPR018000">
    <property type="entry name" value="Neurotransmitter_ion_chnl_CS"/>
</dbReference>
<dbReference type="CDD" id="cd18989">
    <property type="entry name" value="LGIC_ECD_cation"/>
    <property type="match status" value="1"/>
</dbReference>
<dbReference type="InterPro" id="IPR006202">
    <property type="entry name" value="Neur_chan_lig-bd"/>
</dbReference>
<gene>
    <name evidence="8" type="ORF">PMAYCL1PPCAC_07586</name>
</gene>
<reference evidence="9" key="1">
    <citation type="submission" date="2022-10" db="EMBL/GenBank/DDBJ databases">
        <title>Genome assembly of Pristionchus species.</title>
        <authorList>
            <person name="Yoshida K."/>
            <person name="Sommer R.J."/>
        </authorList>
    </citation>
    <scope>NUCLEOTIDE SEQUENCE [LARGE SCALE GENOMIC DNA]</scope>
    <source>
        <strain evidence="9">RS5460</strain>
    </source>
</reference>
<sequence>MLLPWLFFSFSSLSSSSLISQKIDVNYDKREPPQVRILITSWTHSNSNLSLVIKTHVHTRITWSEYFIKGHDDRLRFSTKTWSGQNRFFMPSSHLWLPRIAMGNALTHRRIGSETTQDATIHSDGRITMRSKFYVETSCGMNMFNFPFDEHDCPLTFISSTLPTSFMDIHPEIKVHRRDEAFEDFSMGEINLEQNNVQRGRDEFKEIRFVAHLSRHSSSITITVIIPVSFLVALLLSLHHSRAFQGDEESIDKSTLITSTFLVVFLLSSLLAFFVPRGPIISLIGYLLLGQLSLVIFSLVLSIASASRISRRPCKSGPPSFLYRLGCLQQPHHLLRVRLDETEKIIEMSSPSEISNGTSAHTRTCSEKRRERLREQEWAKIHRRLSLLLLILLELFNLFMILLFFSISSRPTPARINYN</sequence>
<dbReference type="InterPro" id="IPR036734">
    <property type="entry name" value="Neur_chan_lig-bd_sf"/>
</dbReference>
<dbReference type="PROSITE" id="PS00236">
    <property type="entry name" value="NEUROTR_ION_CHANNEL"/>
    <property type="match status" value="1"/>
</dbReference>
<dbReference type="InterPro" id="IPR036719">
    <property type="entry name" value="Neuro-gated_channel_TM_sf"/>
</dbReference>
<accession>A0AAN4ZE05</accession>
<keyword evidence="4 5" id="KW-0472">Membrane</keyword>
<feature type="transmembrane region" description="Helical" evidence="5">
    <location>
        <begin position="280"/>
        <end position="303"/>
    </location>
</feature>
<dbReference type="Gene3D" id="2.70.170.10">
    <property type="entry name" value="Neurotransmitter-gated ion-channel ligand-binding domain"/>
    <property type="match status" value="1"/>
</dbReference>
<dbReference type="EMBL" id="BTRK01000002">
    <property type="protein sequence ID" value="GMR37391.1"/>
    <property type="molecule type" value="Genomic_DNA"/>
</dbReference>
<evidence type="ECO:0000256" key="6">
    <source>
        <dbReference type="SAM" id="SignalP"/>
    </source>
</evidence>
<evidence type="ECO:0000259" key="7">
    <source>
        <dbReference type="Pfam" id="PF02931"/>
    </source>
</evidence>
<feature type="signal peptide" evidence="6">
    <location>
        <begin position="1"/>
        <end position="16"/>
    </location>
</feature>
<evidence type="ECO:0000313" key="9">
    <source>
        <dbReference type="Proteomes" id="UP001328107"/>
    </source>
</evidence>
<dbReference type="SUPFAM" id="SSF63712">
    <property type="entry name" value="Nicotinic receptor ligand binding domain-like"/>
    <property type="match status" value="1"/>
</dbReference>
<dbReference type="GO" id="GO:0005230">
    <property type="term" value="F:extracellular ligand-gated monoatomic ion channel activity"/>
    <property type="evidence" value="ECO:0007669"/>
    <property type="project" value="InterPro"/>
</dbReference>
<dbReference type="GO" id="GO:0004888">
    <property type="term" value="F:transmembrane signaling receptor activity"/>
    <property type="evidence" value="ECO:0007669"/>
    <property type="project" value="InterPro"/>
</dbReference>
<evidence type="ECO:0000313" key="8">
    <source>
        <dbReference type="EMBL" id="GMR37391.1"/>
    </source>
</evidence>
<evidence type="ECO:0000256" key="2">
    <source>
        <dbReference type="ARBA" id="ARBA00022692"/>
    </source>
</evidence>
<dbReference type="InterPro" id="IPR006201">
    <property type="entry name" value="Neur_channel"/>
</dbReference>
<dbReference type="PANTHER" id="PTHR18945">
    <property type="entry name" value="NEUROTRANSMITTER GATED ION CHANNEL"/>
    <property type="match status" value="1"/>
</dbReference>
<keyword evidence="2 5" id="KW-0812">Transmembrane</keyword>
<proteinExistence type="predicted"/>
<feature type="chain" id="PRO_5042942454" description="Neurotransmitter-gated ion-channel ligand-binding domain-containing protein" evidence="6">
    <location>
        <begin position="17"/>
        <end position="419"/>
    </location>
</feature>